<feature type="compositionally biased region" description="Polar residues" evidence="1">
    <location>
        <begin position="1"/>
        <end position="13"/>
    </location>
</feature>
<evidence type="ECO:0000313" key="3">
    <source>
        <dbReference type="Proteomes" id="UP000235388"/>
    </source>
</evidence>
<sequence>MSNTPKAIVTSNEPPLPLPSPAQQSPSGPIPKDHKDQDTKPISSNKETTSDRGPSDGNPTRGGSLQRWNCVANYQFR</sequence>
<protein>
    <submittedName>
        <fullName evidence="2">Uncharacterized protein</fullName>
    </submittedName>
</protein>
<evidence type="ECO:0000313" key="2">
    <source>
        <dbReference type="EMBL" id="PLW21083.1"/>
    </source>
</evidence>
<keyword evidence="3" id="KW-1185">Reference proteome</keyword>
<accession>A0A2N5T6H5</accession>
<gene>
    <name evidence="2" type="ORF">PCANC_07316</name>
</gene>
<evidence type="ECO:0000256" key="1">
    <source>
        <dbReference type="SAM" id="MobiDB-lite"/>
    </source>
</evidence>
<reference evidence="2 3" key="1">
    <citation type="submission" date="2017-11" db="EMBL/GenBank/DDBJ databases">
        <title>De novo assembly and phasing of dikaryotic genomes from two isolates of Puccinia coronata f. sp. avenae, the causal agent of oat crown rust.</title>
        <authorList>
            <person name="Miller M.E."/>
            <person name="Zhang Y."/>
            <person name="Omidvar V."/>
            <person name="Sperschneider J."/>
            <person name="Schwessinger B."/>
            <person name="Raley C."/>
            <person name="Palmer J.M."/>
            <person name="Garnica D."/>
            <person name="Upadhyaya N."/>
            <person name="Rathjen J."/>
            <person name="Taylor J.M."/>
            <person name="Park R.F."/>
            <person name="Dodds P.N."/>
            <person name="Hirsch C.D."/>
            <person name="Kianian S.F."/>
            <person name="Figueroa M."/>
        </authorList>
    </citation>
    <scope>NUCLEOTIDE SEQUENCE [LARGE SCALE GENOMIC DNA]</scope>
    <source>
        <strain evidence="2">12NC29</strain>
    </source>
</reference>
<feature type="compositionally biased region" description="Polar residues" evidence="1">
    <location>
        <begin position="57"/>
        <end position="67"/>
    </location>
</feature>
<name>A0A2N5T6H5_9BASI</name>
<comment type="caution">
    <text evidence="2">The sequence shown here is derived from an EMBL/GenBank/DDBJ whole genome shotgun (WGS) entry which is preliminary data.</text>
</comment>
<feature type="region of interest" description="Disordered" evidence="1">
    <location>
        <begin position="1"/>
        <end position="77"/>
    </location>
</feature>
<dbReference type="EMBL" id="PGCJ01000788">
    <property type="protein sequence ID" value="PLW21083.1"/>
    <property type="molecule type" value="Genomic_DNA"/>
</dbReference>
<dbReference type="AlphaFoldDB" id="A0A2N5T6H5"/>
<proteinExistence type="predicted"/>
<organism evidence="2 3">
    <name type="scientific">Puccinia coronata f. sp. avenae</name>
    <dbReference type="NCBI Taxonomy" id="200324"/>
    <lineage>
        <taxon>Eukaryota</taxon>
        <taxon>Fungi</taxon>
        <taxon>Dikarya</taxon>
        <taxon>Basidiomycota</taxon>
        <taxon>Pucciniomycotina</taxon>
        <taxon>Pucciniomycetes</taxon>
        <taxon>Pucciniales</taxon>
        <taxon>Pucciniaceae</taxon>
        <taxon>Puccinia</taxon>
    </lineage>
</organism>
<dbReference type="Proteomes" id="UP000235388">
    <property type="component" value="Unassembled WGS sequence"/>
</dbReference>